<evidence type="ECO:0000256" key="2">
    <source>
        <dbReference type="ARBA" id="ARBA00004664"/>
    </source>
</evidence>
<dbReference type="GO" id="GO:0004640">
    <property type="term" value="F:phosphoribosylanthranilate isomerase activity"/>
    <property type="evidence" value="ECO:0007669"/>
    <property type="project" value="UniProtKB-UniRule"/>
</dbReference>
<keyword evidence="6 10" id="KW-0028">Amino-acid biosynthesis</keyword>
<name>A0A6V8ML22_9BACT</name>
<comment type="catalytic activity">
    <reaction evidence="1 10">
        <text>N-(5-phospho-beta-D-ribosyl)anthranilate = 1-(2-carboxyphenylamino)-1-deoxy-D-ribulose 5-phosphate</text>
        <dbReference type="Rhea" id="RHEA:21540"/>
        <dbReference type="ChEBI" id="CHEBI:18277"/>
        <dbReference type="ChEBI" id="CHEBI:58613"/>
        <dbReference type="EC" id="5.3.1.24"/>
    </reaction>
</comment>
<gene>
    <name evidence="10 12" type="primary">trpF</name>
    <name evidence="12" type="ORF">GMST_26640</name>
</gene>
<evidence type="ECO:0000256" key="5">
    <source>
        <dbReference type="ARBA" id="ARBA00022272"/>
    </source>
</evidence>
<evidence type="ECO:0000256" key="3">
    <source>
        <dbReference type="ARBA" id="ARBA00007571"/>
    </source>
</evidence>
<keyword evidence="9 10" id="KW-0413">Isomerase</keyword>
<evidence type="ECO:0000256" key="7">
    <source>
        <dbReference type="ARBA" id="ARBA00022822"/>
    </source>
</evidence>
<accession>A0A6V8ML22</accession>
<dbReference type="PANTHER" id="PTHR42894">
    <property type="entry name" value="N-(5'-PHOSPHORIBOSYL)ANTHRANILATE ISOMERASE"/>
    <property type="match status" value="1"/>
</dbReference>
<dbReference type="NCBIfam" id="NF002298">
    <property type="entry name" value="PRK01222.1-4"/>
    <property type="match status" value="1"/>
</dbReference>
<dbReference type="EMBL" id="BLXX01000008">
    <property type="protein sequence ID" value="GFO60339.1"/>
    <property type="molecule type" value="Genomic_DNA"/>
</dbReference>
<dbReference type="HAMAP" id="MF_00135">
    <property type="entry name" value="PRAI"/>
    <property type="match status" value="1"/>
</dbReference>
<dbReference type="Gene3D" id="3.20.20.70">
    <property type="entry name" value="Aldolase class I"/>
    <property type="match status" value="1"/>
</dbReference>
<dbReference type="CDD" id="cd00405">
    <property type="entry name" value="PRAI"/>
    <property type="match status" value="1"/>
</dbReference>
<evidence type="ECO:0000256" key="6">
    <source>
        <dbReference type="ARBA" id="ARBA00022605"/>
    </source>
</evidence>
<dbReference type="Pfam" id="PF00697">
    <property type="entry name" value="PRAI"/>
    <property type="match status" value="1"/>
</dbReference>
<dbReference type="InterPro" id="IPR001240">
    <property type="entry name" value="PRAI_dom"/>
</dbReference>
<keyword evidence="7 10" id="KW-0822">Tryptophan biosynthesis</keyword>
<protein>
    <recommendedName>
        <fullName evidence="5 10">N-(5'-phosphoribosyl)anthranilate isomerase</fullName>
        <shortName evidence="10">PRAI</shortName>
        <ecNumber evidence="4 10">5.3.1.24</ecNumber>
    </recommendedName>
</protein>
<dbReference type="InterPro" id="IPR044643">
    <property type="entry name" value="TrpF_fam"/>
</dbReference>
<dbReference type="InterPro" id="IPR013785">
    <property type="entry name" value="Aldolase_TIM"/>
</dbReference>
<dbReference type="FunFam" id="3.20.20.70:FF:000075">
    <property type="entry name" value="Tryptophan biosynthesis protein TRP1"/>
    <property type="match status" value="1"/>
</dbReference>
<dbReference type="SUPFAM" id="SSF51366">
    <property type="entry name" value="Ribulose-phoshate binding barrel"/>
    <property type="match status" value="1"/>
</dbReference>
<evidence type="ECO:0000256" key="10">
    <source>
        <dbReference type="HAMAP-Rule" id="MF_00135"/>
    </source>
</evidence>
<keyword evidence="13" id="KW-1185">Reference proteome</keyword>
<keyword evidence="8 10" id="KW-0057">Aromatic amino acid biosynthesis</keyword>
<comment type="caution">
    <text evidence="12">The sequence shown here is derived from an EMBL/GenBank/DDBJ whole genome shotgun (WGS) entry which is preliminary data.</text>
</comment>
<evidence type="ECO:0000256" key="8">
    <source>
        <dbReference type="ARBA" id="ARBA00023141"/>
    </source>
</evidence>
<evidence type="ECO:0000256" key="1">
    <source>
        <dbReference type="ARBA" id="ARBA00001164"/>
    </source>
</evidence>
<organism evidence="12 13">
    <name type="scientific">Geomonas silvestris</name>
    <dbReference type="NCBI Taxonomy" id="2740184"/>
    <lineage>
        <taxon>Bacteria</taxon>
        <taxon>Pseudomonadati</taxon>
        <taxon>Thermodesulfobacteriota</taxon>
        <taxon>Desulfuromonadia</taxon>
        <taxon>Geobacterales</taxon>
        <taxon>Geobacteraceae</taxon>
        <taxon>Geomonas</taxon>
    </lineage>
</organism>
<evidence type="ECO:0000259" key="11">
    <source>
        <dbReference type="Pfam" id="PF00697"/>
    </source>
</evidence>
<dbReference type="InterPro" id="IPR011060">
    <property type="entry name" value="RibuloseP-bd_barrel"/>
</dbReference>
<proteinExistence type="inferred from homology"/>
<evidence type="ECO:0000256" key="4">
    <source>
        <dbReference type="ARBA" id="ARBA00012572"/>
    </source>
</evidence>
<feature type="domain" description="N-(5'phosphoribosyl) anthranilate isomerase (PRAI)" evidence="11">
    <location>
        <begin position="2"/>
        <end position="182"/>
    </location>
</feature>
<reference evidence="13" key="1">
    <citation type="submission" date="2020-06" db="EMBL/GenBank/DDBJ databases">
        <title>Draft genomic sequence of Geomonas sp. Red330.</title>
        <authorList>
            <person name="Itoh H."/>
            <person name="Zhenxing X."/>
            <person name="Ushijima N."/>
            <person name="Masuda Y."/>
            <person name="Shiratori Y."/>
            <person name="Senoo K."/>
        </authorList>
    </citation>
    <scope>NUCLEOTIDE SEQUENCE [LARGE SCALE GENOMIC DNA]</scope>
    <source>
        <strain evidence="13">Red330</strain>
    </source>
</reference>
<dbReference type="AlphaFoldDB" id="A0A6V8ML22"/>
<comment type="pathway">
    <text evidence="2 10">Amino-acid biosynthesis; L-tryptophan biosynthesis; L-tryptophan from chorismate: step 3/5.</text>
</comment>
<comment type="similarity">
    <text evidence="3 10">Belongs to the TrpF family.</text>
</comment>
<evidence type="ECO:0000256" key="9">
    <source>
        <dbReference type="ARBA" id="ARBA00023235"/>
    </source>
</evidence>
<dbReference type="PANTHER" id="PTHR42894:SF1">
    <property type="entry name" value="N-(5'-PHOSPHORIBOSYL)ANTHRANILATE ISOMERASE"/>
    <property type="match status" value="1"/>
</dbReference>
<evidence type="ECO:0000313" key="12">
    <source>
        <dbReference type="EMBL" id="GFO60339.1"/>
    </source>
</evidence>
<dbReference type="GO" id="GO:0000162">
    <property type="term" value="P:L-tryptophan biosynthetic process"/>
    <property type="evidence" value="ECO:0007669"/>
    <property type="project" value="UniProtKB-UniRule"/>
</dbReference>
<evidence type="ECO:0000313" key="13">
    <source>
        <dbReference type="Proteomes" id="UP000556026"/>
    </source>
</evidence>
<dbReference type="EC" id="5.3.1.24" evidence="4 10"/>
<sequence length="187" mass="19773">MAVQSGADALGLVFFEKSPRCVTIEQAATIISGLPPFVQVVGLFVNAPLEYVNATAERCRLDLIQLHGEESPSYCDAVTRRVMKAFRVRGAESLAALTDYRVAGYLLDAYSPNSYGGTGERFDWDLASAAKGHGPIILAGGLTPGNVALAVSSVAPYAVDVSSGVEAAPGRKDPVKVRAFVRNAKTR</sequence>
<dbReference type="UniPathway" id="UPA00035">
    <property type="reaction ID" value="UER00042"/>
</dbReference>
<dbReference type="Proteomes" id="UP000556026">
    <property type="component" value="Unassembled WGS sequence"/>
</dbReference>